<evidence type="ECO:0000256" key="1">
    <source>
        <dbReference type="SAM" id="SignalP"/>
    </source>
</evidence>
<organism evidence="2 3">
    <name type="scientific">Pseudokineococcus lusitanus</name>
    <dbReference type="NCBI Taxonomy" id="763993"/>
    <lineage>
        <taxon>Bacteria</taxon>
        <taxon>Bacillati</taxon>
        <taxon>Actinomycetota</taxon>
        <taxon>Actinomycetes</taxon>
        <taxon>Kineosporiales</taxon>
        <taxon>Kineosporiaceae</taxon>
        <taxon>Pseudokineococcus</taxon>
    </lineage>
</organism>
<reference evidence="2 3" key="1">
    <citation type="journal article" date="2015" name="Stand. Genomic Sci.">
        <title>Genomic Encyclopedia of Bacterial and Archaeal Type Strains, Phase III: the genomes of soil and plant-associated and newly described type strains.</title>
        <authorList>
            <person name="Whitman W.B."/>
            <person name="Woyke T."/>
            <person name="Klenk H.P."/>
            <person name="Zhou Y."/>
            <person name="Lilburn T.G."/>
            <person name="Beck B.J."/>
            <person name="De Vos P."/>
            <person name="Vandamme P."/>
            <person name="Eisen J.A."/>
            <person name="Garrity G."/>
            <person name="Hugenholtz P."/>
            <person name="Kyrpides N.C."/>
        </authorList>
    </citation>
    <scope>NUCLEOTIDE SEQUENCE [LARGE SCALE GENOMIC DNA]</scope>
    <source>
        <strain evidence="2 3">CECT 7306</strain>
    </source>
</reference>
<evidence type="ECO:0000313" key="2">
    <source>
        <dbReference type="EMBL" id="ROP45715.1"/>
    </source>
</evidence>
<comment type="caution">
    <text evidence="2">The sequence shown here is derived from an EMBL/GenBank/DDBJ whole genome shotgun (WGS) entry which is preliminary data.</text>
</comment>
<gene>
    <name evidence="2" type="ORF">EDC03_0320</name>
</gene>
<feature type="chain" id="PRO_5018100051" evidence="1">
    <location>
        <begin position="27"/>
        <end position="183"/>
    </location>
</feature>
<dbReference type="EMBL" id="RJKN01000001">
    <property type="protein sequence ID" value="ROP45715.1"/>
    <property type="molecule type" value="Genomic_DNA"/>
</dbReference>
<accession>A0A3N1HT70</accession>
<proteinExistence type="predicted"/>
<dbReference type="InParanoid" id="A0A3N1HT70"/>
<sequence>MGRRTTAVVAGLAVAGAAALVGPALAEDGAEALLSPARQGASDTRDAAVATLGDGTLTDAEVADAVRALDRGLDAGDGSGDLPARAPSSWTGLAGDALAAAAVPLRTTADELAADLRREGATLASVARDRGVDVHEVGDALEAAAVQRVDEAAADGLVTPERARELRAAVVSDLAGVLVTPLG</sequence>
<dbReference type="RefSeq" id="WP_123378435.1">
    <property type="nucleotide sequence ID" value="NZ_RJKN01000001.1"/>
</dbReference>
<protein>
    <submittedName>
        <fullName evidence="2">Uncharacterized protein</fullName>
    </submittedName>
</protein>
<evidence type="ECO:0000313" key="3">
    <source>
        <dbReference type="Proteomes" id="UP000276232"/>
    </source>
</evidence>
<keyword evidence="1" id="KW-0732">Signal</keyword>
<dbReference type="AlphaFoldDB" id="A0A3N1HT70"/>
<dbReference type="Proteomes" id="UP000276232">
    <property type="component" value="Unassembled WGS sequence"/>
</dbReference>
<keyword evidence="3" id="KW-1185">Reference proteome</keyword>
<feature type="signal peptide" evidence="1">
    <location>
        <begin position="1"/>
        <end position="26"/>
    </location>
</feature>
<name>A0A3N1HT70_9ACTN</name>